<dbReference type="PANTHER" id="PTHR15944:SF3">
    <property type="entry name" value="PRENYLCYSTEINE OXIDASE 1"/>
    <property type="match status" value="1"/>
</dbReference>
<evidence type="ECO:0000256" key="3">
    <source>
        <dbReference type="ARBA" id="ARBA00009967"/>
    </source>
</evidence>
<dbReference type="AlphaFoldDB" id="A0AAV3B786"/>
<keyword evidence="8" id="KW-0325">Glycoprotein</keyword>
<evidence type="ECO:0000256" key="13">
    <source>
        <dbReference type="ARBA" id="ARBA00047616"/>
    </source>
</evidence>
<comment type="catalytic activity">
    <reaction evidence="15">
        <text>[(2E,6E,10E)-geranylgeranyl]-L-cysteine + O2 + H2O = (2E,6E,10E)-geranylgeranial + L-cysteine + H2O2</text>
        <dbReference type="Rhea" id="RHEA:70407"/>
        <dbReference type="ChEBI" id="CHEBI:15377"/>
        <dbReference type="ChEBI" id="CHEBI:15379"/>
        <dbReference type="ChEBI" id="CHEBI:16240"/>
        <dbReference type="ChEBI" id="CHEBI:35235"/>
        <dbReference type="ChEBI" id="CHEBI:189549"/>
        <dbReference type="ChEBI" id="CHEBI:189554"/>
        <dbReference type="EC" id="1.8.3.5"/>
    </reaction>
    <physiologicalReaction direction="left-to-right" evidence="15">
        <dbReference type="Rhea" id="RHEA:70408"/>
    </physiologicalReaction>
</comment>
<organism evidence="17 18">
    <name type="scientific">Pyxicephalus adspersus</name>
    <name type="common">African bullfrog</name>
    <dbReference type="NCBI Taxonomy" id="30357"/>
    <lineage>
        <taxon>Eukaryota</taxon>
        <taxon>Metazoa</taxon>
        <taxon>Chordata</taxon>
        <taxon>Craniata</taxon>
        <taxon>Vertebrata</taxon>
        <taxon>Euteleostomi</taxon>
        <taxon>Amphibia</taxon>
        <taxon>Batrachia</taxon>
        <taxon>Anura</taxon>
        <taxon>Neobatrachia</taxon>
        <taxon>Ranoidea</taxon>
        <taxon>Pyxicephalidae</taxon>
        <taxon>Pyxicephalinae</taxon>
        <taxon>Pyxicephalus</taxon>
    </lineage>
</organism>
<dbReference type="Pfam" id="PF07156">
    <property type="entry name" value="Prenylcys_lyase"/>
    <property type="match status" value="2"/>
</dbReference>
<dbReference type="EMBL" id="DYDO01000002">
    <property type="protein sequence ID" value="DBA32055.1"/>
    <property type="molecule type" value="Genomic_DNA"/>
</dbReference>
<keyword evidence="6" id="KW-0274">FAD</keyword>
<dbReference type="InterPro" id="IPR010795">
    <property type="entry name" value="Prenylcys_lyase"/>
</dbReference>
<dbReference type="InterPro" id="IPR036188">
    <property type="entry name" value="FAD/NAD-bd_sf"/>
</dbReference>
<feature type="domain" description="Prenylcysteine lyase" evidence="16">
    <location>
        <begin position="224"/>
        <end position="383"/>
    </location>
</feature>
<keyword evidence="18" id="KW-1185">Reference proteome</keyword>
<dbReference type="Gene3D" id="3.50.50.60">
    <property type="entry name" value="FAD/NAD(P)-binding domain"/>
    <property type="match status" value="1"/>
</dbReference>
<evidence type="ECO:0000313" key="17">
    <source>
        <dbReference type="EMBL" id="DBA32055.1"/>
    </source>
</evidence>
<evidence type="ECO:0000256" key="2">
    <source>
        <dbReference type="ARBA" id="ARBA00004371"/>
    </source>
</evidence>
<evidence type="ECO:0000256" key="12">
    <source>
        <dbReference type="ARBA" id="ARBA00045287"/>
    </source>
</evidence>
<evidence type="ECO:0000256" key="4">
    <source>
        <dbReference type="ARBA" id="ARBA00022630"/>
    </source>
</evidence>
<evidence type="ECO:0000259" key="16">
    <source>
        <dbReference type="Pfam" id="PF07156"/>
    </source>
</evidence>
<evidence type="ECO:0000256" key="15">
    <source>
        <dbReference type="ARBA" id="ARBA00049343"/>
    </source>
</evidence>
<evidence type="ECO:0000256" key="1">
    <source>
        <dbReference type="ARBA" id="ARBA00001974"/>
    </source>
</evidence>
<dbReference type="EC" id="1.8.3.5" evidence="10"/>
<protein>
    <recommendedName>
        <fullName evidence="11">Prenylcysteine oxidase 1</fullName>
        <ecNumber evidence="10">1.8.3.5</ecNumber>
    </recommendedName>
</protein>
<proteinExistence type="inferred from homology"/>
<evidence type="ECO:0000256" key="7">
    <source>
        <dbReference type="ARBA" id="ARBA00023002"/>
    </source>
</evidence>
<comment type="caution">
    <text evidence="17">The sequence shown here is derived from an EMBL/GenBank/DDBJ whole genome shotgun (WGS) entry which is preliminary data.</text>
</comment>
<comment type="similarity">
    <text evidence="3">Belongs to the prenylcysteine oxidase family.</text>
</comment>
<keyword evidence="9" id="KW-0458">Lysosome</keyword>
<dbReference type="Pfam" id="PF13450">
    <property type="entry name" value="NAD_binding_8"/>
    <property type="match status" value="1"/>
</dbReference>
<dbReference type="GO" id="GO:0030328">
    <property type="term" value="P:prenylcysteine catabolic process"/>
    <property type="evidence" value="ECO:0007669"/>
    <property type="project" value="InterPro"/>
</dbReference>
<comment type="cofactor">
    <cofactor evidence="1">
        <name>FAD</name>
        <dbReference type="ChEBI" id="CHEBI:57692"/>
    </cofactor>
</comment>
<dbReference type="GO" id="GO:0030327">
    <property type="term" value="P:prenylated protein catabolic process"/>
    <property type="evidence" value="ECO:0007669"/>
    <property type="project" value="TreeGrafter"/>
</dbReference>
<evidence type="ECO:0000256" key="5">
    <source>
        <dbReference type="ARBA" id="ARBA00022729"/>
    </source>
</evidence>
<dbReference type="SUPFAM" id="SSF51905">
    <property type="entry name" value="FAD/NAD(P)-binding domain"/>
    <property type="match status" value="1"/>
</dbReference>
<evidence type="ECO:0000256" key="14">
    <source>
        <dbReference type="ARBA" id="ARBA00048495"/>
    </source>
</evidence>
<reference evidence="17" key="1">
    <citation type="thesis" date="2020" institute="ProQuest LLC" country="789 East Eisenhower Parkway, Ann Arbor, MI, USA">
        <title>Comparative Genomics and Chromosome Evolution.</title>
        <authorList>
            <person name="Mudd A.B."/>
        </authorList>
    </citation>
    <scope>NUCLEOTIDE SEQUENCE</scope>
    <source>
        <strain evidence="17">1538</strain>
        <tissue evidence="17">Blood</tissue>
    </source>
</reference>
<accession>A0AAV3B786</accession>
<evidence type="ECO:0000256" key="10">
    <source>
        <dbReference type="ARBA" id="ARBA00039077"/>
    </source>
</evidence>
<comment type="function">
    <text evidence="12">Prenylcysteine oxidase that cleaves the thioether bond of prenyl-L-cysteines, such as farnesylcysteine and geranylgeranylcysteine. Only active against free prenylcysteines and not prenylcysteine residues within prenylated proteins or peptides. Involved in the final step in the degradation of prenylated proteins, by degrading prenylcysteines after the protein has been degraded.</text>
</comment>
<dbReference type="GO" id="GO:0005764">
    <property type="term" value="C:lysosome"/>
    <property type="evidence" value="ECO:0007669"/>
    <property type="project" value="UniProtKB-SubCell"/>
</dbReference>
<keyword evidence="7" id="KW-0560">Oxidoreductase</keyword>
<dbReference type="FunFam" id="3.50.50.60:FF:000658">
    <property type="entry name" value="Prenylcysteine oxidase 1"/>
    <property type="match status" value="1"/>
</dbReference>
<dbReference type="InterPro" id="IPR017046">
    <property type="entry name" value="Prenylcysteine_Oxase1"/>
</dbReference>
<comment type="subcellular location">
    <subcellularLocation>
        <location evidence="2">Lysosome</location>
    </subcellularLocation>
</comment>
<sequence length="394" mass="44931">MASLYFLLRSLFAAESFTNFVCLSAVVGAGIGGTSTAYFLRQKFGKDVQIDVYEKGEVGGRLATIEIEGNQYEAGGSVIHPLNLHMKAFVKELGLGTRTPSGDLVGIYNGDDFVFQESEWFVINVMKMLWNYGLNFLRMYMWVENVLDKFMRIYRYQTFDYSFSTTESMLQAMGGDDFITKINMTIDEAMQKSGFTQRFIDDIVGPAMRVNYGQGVKINGFVAFTRPYQHLVATFVHGRINASFFGCPKPCQFPLSEILTTDNPNLFFCSIGAVYPVSPVQESEESKASYVRVWKIFSLDVLTQEQLHQLFESYHVVKYRKWLAYPTYNPPEKLPPIQLHRAIYYLNSIECAASAMEMSAISAKNVALLSYHQWYGKKEYIDQENLAERLKSEL</sequence>
<dbReference type="Proteomes" id="UP001181693">
    <property type="component" value="Unassembled WGS sequence"/>
</dbReference>
<evidence type="ECO:0000256" key="6">
    <source>
        <dbReference type="ARBA" id="ARBA00022827"/>
    </source>
</evidence>
<evidence type="ECO:0000256" key="9">
    <source>
        <dbReference type="ARBA" id="ARBA00023228"/>
    </source>
</evidence>
<feature type="domain" description="Prenylcysteine lyase" evidence="16">
    <location>
        <begin position="115"/>
        <end position="223"/>
    </location>
</feature>
<comment type="catalytic activity">
    <reaction evidence="13">
        <text>S-(2E,6E)-farnesyl-L-cysteine + O2 + H2O = (2E,6E)-farnesal + L-cysteine + H2O2</text>
        <dbReference type="Rhea" id="RHEA:30231"/>
        <dbReference type="ChEBI" id="CHEBI:15377"/>
        <dbReference type="ChEBI" id="CHEBI:15379"/>
        <dbReference type="ChEBI" id="CHEBI:15894"/>
        <dbReference type="ChEBI" id="CHEBI:16240"/>
        <dbReference type="ChEBI" id="CHEBI:35235"/>
        <dbReference type="ChEBI" id="CHEBI:62141"/>
        <dbReference type="EC" id="1.8.3.5"/>
    </reaction>
    <physiologicalReaction direction="left-to-right" evidence="13">
        <dbReference type="Rhea" id="RHEA:30232"/>
    </physiologicalReaction>
</comment>
<dbReference type="PANTHER" id="PTHR15944">
    <property type="entry name" value="FARNESYLCYSTEINE LYASE"/>
    <property type="match status" value="1"/>
</dbReference>
<name>A0AAV3B786_PYXAD</name>
<evidence type="ECO:0000256" key="11">
    <source>
        <dbReference type="ARBA" id="ARBA00040608"/>
    </source>
</evidence>
<keyword evidence="4" id="KW-0285">Flavoprotein</keyword>
<evidence type="ECO:0000256" key="8">
    <source>
        <dbReference type="ARBA" id="ARBA00023180"/>
    </source>
</evidence>
<keyword evidence="5" id="KW-0732">Signal</keyword>
<evidence type="ECO:0000313" key="18">
    <source>
        <dbReference type="Proteomes" id="UP001181693"/>
    </source>
</evidence>
<comment type="catalytic activity">
    <reaction evidence="14">
        <text>an S-polyprenyl-L-cysteine + O2 + H2O = a polyprenal + L-cysteine + H2O2</text>
        <dbReference type="Rhea" id="RHEA:53892"/>
        <dbReference type="Rhea" id="RHEA-COMP:13675"/>
        <dbReference type="Rhea" id="RHEA-COMP:13676"/>
        <dbReference type="ChEBI" id="CHEBI:15377"/>
        <dbReference type="ChEBI" id="CHEBI:15379"/>
        <dbReference type="ChEBI" id="CHEBI:16240"/>
        <dbReference type="ChEBI" id="CHEBI:35235"/>
        <dbReference type="ChEBI" id="CHEBI:137934"/>
        <dbReference type="ChEBI" id="CHEBI:137935"/>
        <dbReference type="EC" id="1.8.3.5"/>
    </reaction>
    <physiologicalReaction direction="left-to-right" evidence="14">
        <dbReference type="Rhea" id="RHEA:53893"/>
    </physiologicalReaction>
</comment>
<gene>
    <name evidence="17" type="ORF">GDO54_007805</name>
</gene>
<dbReference type="GO" id="GO:0001735">
    <property type="term" value="F:prenylcysteine oxidase activity"/>
    <property type="evidence" value="ECO:0007669"/>
    <property type="project" value="UniProtKB-EC"/>
</dbReference>